<evidence type="ECO:0000313" key="2">
    <source>
        <dbReference type="Proteomes" id="UP001144978"/>
    </source>
</evidence>
<gene>
    <name evidence="1" type="ORF">NUW54_g8303</name>
</gene>
<sequence length="253" mass="27552">MPLTADKGGRDPAHLFGGQPLRLFQPPVHIDHVDPRPQSEKAKAELRHAHGVLCLTSSIHCGNGGQHRQSISRIPYGGTHTARRRGAVLCGRLAGELRHEELLVLSETLILDGVVILRTYVVRGSKLIVILPILGYCGLTAATIGFKHRVGYGLFARDQHLHCADGQVVYGRLLSDSENKPLRDSIWQVTRKSSRYRSGTDGGPLGPVRRAIIESGAICPMAIIAGLITSVVQSNGVYIFLDIVRMHAAVYSH</sequence>
<reference evidence="1" key="1">
    <citation type="submission" date="2022-08" db="EMBL/GenBank/DDBJ databases">
        <title>Genome Sequence of Pycnoporus sanguineus.</title>
        <authorList>
            <person name="Buettner E."/>
        </authorList>
    </citation>
    <scope>NUCLEOTIDE SEQUENCE</scope>
    <source>
        <strain evidence="1">CG-C14</strain>
    </source>
</reference>
<dbReference type="Proteomes" id="UP001144978">
    <property type="component" value="Unassembled WGS sequence"/>
</dbReference>
<evidence type="ECO:0000313" key="1">
    <source>
        <dbReference type="EMBL" id="KAJ2991036.1"/>
    </source>
</evidence>
<comment type="caution">
    <text evidence="1">The sequence shown here is derived from an EMBL/GenBank/DDBJ whole genome shotgun (WGS) entry which is preliminary data.</text>
</comment>
<organism evidence="1 2">
    <name type="scientific">Trametes sanguinea</name>
    <dbReference type="NCBI Taxonomy" id="158606"/>
    <lineage>
        <taxon>Eukaryota</taxon>
        <taxon>Fungi</taxon>
        <taxon>Dikarya</taxon>
        <taxon>Basidiomycota</taxon>
        <taxon>Agaricomycotina</taxon>
        <taxon>Agaricomycetes</taxon>
        <taxon>Polyporales</taxon>
        <taxon>Polyporaceae</taxon>
        <taxon>Trametes</taxon>
    </lineage>
</organism>
<accession>A0ACC1PEG6</accession>
<dbReference type="EMBL" id="JANSHE010002548">
    <property type="protein sequence ID" value="KAJ2991036.1"/>
    <property type="molecule type" value="Genomic_DNA"/>
</dbReference>
<name>A0ACC1PEG6_9APHY</name>
<keyword evidence="2" id="KW-1185">Reference proteome</keyword>
<protein>
    <submittedName>
        <fullName evidence="1">Uncharacterized protein</fullName>
    </submittedName>
</protein>
<proteinExistence type="predicted"/>